<feature type="chain" id="PRO_5016910901" evidence="1">
    <location>
        <begin position="25"/>
        <end position="539"/>
    </location>
</feature>
<comment type="caution">
    <text evidence="3">The sequence shown here is derived from an EMBL/GenBank/DDBJ whole genome shotgun (WGS) entry which is preliminary data.</text>
</comment>
<keyword evidence="4" id="KW-1185">Reference proteome</keyword>
<keyword evidence="3" id="KW-0645">Protease</keyword>
<dbReference type="InterPro" id="IPR007484">
    <property type="entry name" value="Peptidase_M28"/>
</dbReference>
<evidence type="ECO:0000256" key="1">
    <source>
        <dbReference type="SAM" id="SignalP"/>
    </source>
</evidence>
<dbReference type="InterPro" id="IPR046450">
    <property type="entry name" value="PA_dom_sf"/>
</dbReference>
<dbReference type="Gene3D" id="3.50.30.30">
    <property type="match status" value="1"/>
</dbReference>
<dbReference type="Gene3D" id="3.40.630.10">
    <property type="entry name" value="Zn peptidases"/>
    <property type="match status" value="1"/>
</dbReference>
<dbReference type="EMBL" id="QUQO01000002">
    <property type="protein sequence ID" value="RFB01554.1"/>
    <property type="molecule type" value="Genomic_DNA"/>
</dbReference>
<keyword evidence="1" id="KW-0732">Signal</keyword>
<dbReference type="PROSITE" id="PS51318">
    <property type="entry name" value="TAT"/>
    <property type="match status" value="1"/>
</dbReference>
<dbReference type="PANTHER" id="PTHR12147">
    <property type="entry name" value="METALLOPEPTIDASE M28 FAMILY MEMBER"/>
    <property type="match status" value="1"/>
</dbReference>
<name>A0A371R7W9_9PROT</name>
<evidence type="ECO:0000259" key="2">
    <source>
        <dbReference type="Pfam" id="PF04389"/>
    </source>
</evidence>
<dbReference type="PROSITE" id="PS51257">
    <property type="entry name" value="PROKAR_LIPOPROTEIN"/>
    <property type="match status" value="1"/>
</dbReference>
<dbReference type="InterPro" id="IPR006311">
    <property type="entry name" value="TAT_signal"/>
</dbReference>
<dbReference type="InterPro" id="IPR045175">
    <property type="entry name" value="M28_fam"/>
</dbReference>
<dbReference type="RefSeq" id="WP_116393270.1">
    <property type="nucleotide sequence ID" value="NZ_QUQO01000002.1"/>
</dbReference>
<evidence type="ECO:0000313" key="4">
    <source>
        <dbReference type="Proteomes" id="UP000264589"/>
    </source>
</evidence>
<dbReference type="Proteomes" id="UP000264589">
    <property type="component" value="Unassembled WGS sequence"/>
</dbReference>
<dbReference type="Pfam" id="PF04389">
    <property type="entry name" value="Peptidase_M28"/>
    <property type="match status" value="1"/>
</dbReference>
<dbReference type="OrthoDB" id="9778250at2"/>
<dbReference type="InParanoid" id="A0A371R7W9"/>
<keyword evidence="3" id="KW-0378">Hydrolase</keyword>
<feature type="signal peptide" evidence="1">
    <location>
        <begin position="1"/>
        <end position="24"/>
    </location>
</feature>
<reference evidence="3 4" key="1">
    <citation type="submission" date="2018-08" db="EMBL/GenBank/DDBJ databases">
        <title>Parvularcula sp. SM1705, isolated from surface water of the South Sea China.</title>
        <authorList>
            <person name="Sun L."/>
        </authorList>
    </citation>
    <scope>NUCLEOTIDE SEQUENCE [LARGE SCALE GENOMIC DNA]</scope>
    <source>
        <strain evidence="3 4">SM1705</strain>
    </source>
</reference>
<dbReference type="SUPFAM" id="SSF52025">
    <property type="entry name" value="PA domain"/>
    <property type="match status" value="1"/>
</dbReference>
<proteinExistence type="predicted"/>
<dbReference type="PANTHER" id="PTHR12147:SF26">
    <property type="entry name" value="PEPTIDASE M28 DOMAIN-CONTAINING PROTEIN"/>
    <property type="match status" value="1"/>
</dbReference>
<dbReference type="GO" id="GO:0006508">
    <property type="term" value="P:proteolysis"/>
    <property type="evidence" value="ECO:0007669"/>
    <property type="project" value="InterPro"/>
</dbReference>
<gene>
    <name evidence="3" type="ORF">DX908_14830</name>
</gene>
<feature type="domain" description="Peptidase M28" evidence="2">
    <location>
        <begin position="295"/>
        <end position="511"/>
    </location>
</feature>
<dbReference type="GO" id="GO:0004177">
    <property type="term" value="F:aminopeptidase activity"/>
    <property type="evidence" value="ECO:0007669"/>
    <property type="project" value="UniProtKB-KW"/>
</dbReference>
<evidence type="ECO:0000313" key="3">
    <source>
        <dbReference type="EMBL" id="RFB01554.1"/>
    </source>
</evidence>
<accession>A0A371R7W9</accession>
<keyword evidence="3" id="KW-0031">Aminopeptidase</keyword>
<dbReference type="SUPFAM" id="SSF53187">
    <property type="entry name" value="Zn-dependent exopeptidases"/>
    <property type="match status" value="1"/>
</dbReference>
<sequence length="539" mass="57784">MTNLRRLVLGSAAIAFLASCAATAPDADAPKGAKYDTSWPDGAAASAERFRNDLTTLAGDEYEGREAGTPGYDKAVDYVVAAYKEIGLKPAGDNGYLQQVPLRKEKTVVEASVVELAGADMQIFDDFYVGASTYHESFDVTADVVFMGYGLDAPMFGQTAYDKIDVTGKIVAVLSGVPDDLPSEENAHFNRASTKREAAAAHGAVGFVTLNPTGGFSGSRLERAAARASEVVVHPDGKDKEIAAAAYLTETGTAKLALAAGMSADDFNDGMAPKELGVSLRIAGASEWEDYESPNVIGVIEGSDPDLKGEYVVLTAHLDHIGKLRVIEEDPDKDIINNGAMDNASGISTLLEEARKFKNGERPRRSILFVALTAEEKGLLGSEYNAQNPTVPAESMIANVNLDMPILLHDFTDVIAFGAQHSSIKETAEAAAGTLGVTLSPDPVPEMVLFVRSDHYNYVKVGIPSIFMVLGFENGGEEAFRGFLSTNYHRPGDEASQDIRYDQAARFAEINYRIAKAIANADERPTWNEGDFFGDYFGK</sequence>
<dbReference type="AlphaFoldDB" id="A0A371R7W9"/>
<organism evidence="3 4">
    <name type="scientific">Parvularcula marina</name>
    <dbReference type="NCBI Taxonomy" id="2292771"/>
    <lineage>
        <taxon>Bacteria</taxon>
        <taxon>Pseudomonadati</taxon>
        <taxon>Pseudomonadota</taxon>
        <taxon>Alphaproteobacteria</taxon>
        <taxon>Parvularculales</taxon>
        <taxon>Parvularculaceae</taxon>
        <taxon>Parvularcula</taxon>
    </lineage>
</organism>
<protein>
    <submittedName>
        <fullName evidence="3">Aminopeptidase</fullName>
    </submittedName>
</protein>
<dbReference type="GO" id="GO:0008235">
    <property type="term" value="F:metalloexopeptidase activity"/>
    <property type="evidence" value="ECO:0007669"/>
    <property type="project" value="InterPro"/>
</dbReference>